<comment type="caution">
    <text evidence="13">Lacks conserved residue(s) required for the propagation of feature annotation.</text>
</comment>
<dbReference type="SMART" id="SM00018">
    <property type="entry name" value="PD"/>
    <property type="match status" value="1"/>
</dbReference>
<evidence type="ECO:0000256" key="11">
    <source>
        <dbReference type="ARBA" id="ARBA00023279"/>
    </source>
</evidence>
<evidence type="ECO:0000256" key="7">
    <source>
        <dbReference type="ARBA" id="ARBA00022989"/>
    </source>
</evidence>
<evidence type="ECO:0000256" key="2">
    <source>
        <dbReference type="ARBA" id="ARBA00022475"/>
    </source>
</evidence>
<dbReference type="InterPro" id="IPR055355">
    <property type="entry name" value="ZP-C"/>
</dbReference>
<comment type="caution">
    <text evidence="16">The sequence shown here is derived from an EMBL/GenBank/DDBJ whole genome shotgun (WGS) entry which is preliminary data.</text>
</comment>
<dbReference type="PANTHER" id="PTHR23343:SF117">
    <property type="entry name" value="ZONA PELLUCIDA SPERM-BINDING PROTEIN 4-LIKE ISOFORM X1"/>
    <property type="match status" value="1"/>
</dbReference>
<evidence type="ECO:0000256" key="12">
    <source>
        <dbReference type="ARBA" id="ARBA00024183"/>
    </source>
</evidence>
<protein>
    <recommendedName>
        <fullName evidence="18">Zona pellucida sperm-binding protein 4-like</fullName>
    </recommendedName>
</protein>
<keyword evidence="8" id="KW-0472">Membrane</keyword>
<dbReference type="Pfam" id="PF00088">
    <property type="entry name" value="Trefoil"/>
    <property type="match status" value="1"/>
</dbReference>
<evidence type="ECO:0000256" key="3">
    <source>
        <dbReference type="ARBA" id="ARBA00022525"/>
    </source>
</evidence>
<dbReference type="GO" id="GO:0007339">
    <property type="term" value="P:binding of sperm to zona pellucida"/>
    <property type="evidence" value="ECO:0007669"/>
    <property type="project" value="TreeGrafter"/>
</dbReference>
<feature type="disulfide bond" evidence="13">
    <location>
        <begin position="155"/>
        <end position="170"/>
    </location>
</feature>
<keyword evidence="10" id="KW-0325">Glycoprotein</keyword>
<feature type="disulfide bond" evidence="13">
    <location>
        <begin position="145"/>
        <end position="171"/>
    </location>
</feature>
<evidence type="ECO:0000256" key="6">
    <source>
        <dbReference type="ARBA" id="ARBA00022692"/>
    </source>
</evidence>
<dbReference type="GO" id="GO:0032190">
    <property type="term" value="F:acrosin binding"/>
    <property type="evidence" value="ECO:0007669"/>
    <property type="project" value="TreeGrafter"/>
</dbReference>
<dbReference type="Gene3D" id="2.60.40.4100">
    <property type="entry name" value="Zona pellucida, ZP-C domain"/>
    <property type="match status" value="1"/>
</dbReference>
<keyword evidence="6" id="KW-0812">Transmembrane</keyword>
<dbReference type="Gene3D" id="2.60.40.3210">
    <property type="entry name" value="Zona pellucida, ZP-N domain"/>
    <property type="match status" value="1"/>
</dbReference>
<dbReference type="InterPro" id="IPR000519">
    <property type="entry name" value="P_trefoil_dom"/>
</dbReference>
<dbReference type="Pfam" id="PF00100">
    <property type="entry name" value="Zona_pellucida"/>
    <property type="match status" value="1"/>
</dbReference>
<evidence type="ECO:0000256" key="9">
    <source>
        <dbReference type="ARBA" id="ARBA00023157"/>
    </source>
</evidence>
<dbReference type="InterPro" id="IPR044913">
    <property type="entry name" value="P_trefoil_dom_sf"/>
</dbReference>
<evidence type="ECO:0000259" key="14">
    <source>
        <dbReference type="PROSITE" id="PS51034"/>
    </source>
</evidence>
<evidence type="ECO:0000256" key="1">
    <source>
        <dbReference type="ARBA" id="ARBA00004251"/>
    </source>
</evidence>
<proteinExistence type="predicted"/>
<evidence type="ECO:0008006" key="18">
    <source>
        <dbReference type="Google" id="ProtNLM"/>
    </source>
</evidence>
<reference evidence="16" key="1">
    <citation type="submission" date="2022-07" db="EMBL/GenBank/DDBJ databases">
        <title>Chromosome-level genome of Muraenolepis orangiensis.</title>
        <authorList>
            <person name="Kim J."/>
        </authorList>
    </citation>
    <scope>NUCLEOTIDE SEQUENCE</scope>
    <source>
        <strain evidence="16">KU_S4_2022</strain>
        <tissue evidence="16">Muscle</tissue>
    </source>
</reference>
<dbReference type="InterPro" id="IPR055356">
    <property type="entry name" value="ZP-N"/>
</dbReference>
<dbReference type="PROSITE" id="PS51448">
    <property type="entry name" value="P_TREFOIL_2"/>
    <property type="match status" value="1"/>
</dbReference>
<dbReference type="Pfam" id="PF23344">
    <property type="entry name" value="ZP-N"/>
    <property type="match status" value="1"/>
</dbReference>
<dbReference type="InterPro" id="IPR001507">
    <property type="entry name" value="ZP_dom"/>
</dbReference>
<evidence type="ECO:0000256" key="13">
    <source>
        <dbReference type="PROSITE-ProRule" id="PRU00779"/>
    </source>
</evidence>
<dbReference type="InterPro" id="IPR042235">
    <property type="entry name" value="ZP-C_dom"/>
</dbReference>
<dbReference type="PROSITE" id="PS51034">
    <property type="entry name" value="ZP_2"/>
    <property type="match status" value="1"/>
</dbReference>
<dbReference type="PANTHER" id="PTHR23343">
    <property type="entry name" value="ZONA PELLUCIDA SPERM-BINDING PROTEIN"/>
    <property type="match status" value="1"/>
</dbReference>
<dbReference type="GO" id="GO:0005886">
    <property type="term" value="C:plasma membrane"/>
    <property type="evidence" value="ECO:0007669"/>
    <property type="project" value="UniProtKB-SubCell"/>
</dbReference>
<keyword evidence="4" id="KW-0272">Extracellular matrix</keyword>
<name>A0A9Q0ITQ3_9TELE</name>
<evidence type="ECO:0000256" key="5">
    <source>
        <dbReference type="ARBA" id="ARBA00022685"/>
    </source>
</evidence>
<evidence type="ECO:0000256" key="8">
    <source>
        <dbReference type="ARBA" id="ARBA00023136"/>
    </source>
</evidence>
<dbReference type="Gene3D" id="4.10.110.10">
    <property type="entry name" value="Spasmolytic Protein, domain 1"/>
    <property type="match status" value="1"/>
</dbReference>
<feature type="domain" description="P-type" evidence="15">
    <location>
        <begin position="143"/>
        <end position="183"/>
    </location>
</feature>
<keyword evidence="9 13" id="KW-1015">Disulfide bond</keyword>
<evidence type="ECO:0000259" key="15">
    <source>
        <dbReference type="PROSITE" id="PS51448"/>
    </source>
</evidence>
<accession>A0A9Q0ITQ3</accession>
<sequence>MAFTFFDEGVEKDLFLVRAWAPADHPSSDELKLECNNDAFTFSLPDGPITEVKVMDSDLGTTTVLVKAQPSCGYYVTPNNIITVPFRGCHVQTQPGQFTLQVSYLGENGLTAEATLVCVNDTDTLSPRAGPDTCETTPTGRAQNCVVVSGERVTCGAAGITPQACALMGCCVDMTAASCYYPMDECTVDKHFVFAIRPDSAAVLIDPTGLLVPGQPSCVPVVVSSAVAVYKIPLTACGSRYFEVGHTIIYMVEVHTIVRALNLKYGVISRSDAIRFMIECRYPKSGSGGQPLSSVGLQVIIPTVSFPSAIVSTGLFTIELRLAKDSAYSSYYGAADLPLRVLLGTPVYLEINLVSRRPGVAELMVNYCLAFPRTANNALVLVYEGCANPNDPTVALLEITGNQTNQKQRRFKVNAFQFMDVKTNTYLDEPIYFMCSTNLCLEQPCHKGCFL</sequence>
<evidence type="ECO:0000256" key="10">
    <source>
        <dbReference type="ARBA" id="ARBA00023180"/>
    </source>
</evidence>
<dbReference type="CDD" id="cd00111">
    <property type="entry name" value="Trefoil"/>
    <property type="match status" value="1"/>
</dbReference>
<dbReference type="GO" id="GO:0035805">
    <property type="term" value="C:egg coat"/>
    <property type="evidence" value="ECO:0007669"/>
    <property type="project" value="UniProtKB-SubCell"/>
</dbReference>
<organism evidence="16 17">
    <name type="scientific">Muraenolepis orangiensis</name>
    <name type="common">Patagonian moray cod</name>
    <dbReference type="NCBI Taxonomy" id="630683"/>
    <lineage>
        <taxon>Eukaryota</taxon>
        <taxon>Metazoa</taxon>
        <taxon>Chordata</taxon>
        <taxon>Craniata</taxon>
        <taxon>Vertebrata</taxon>
        <taxon>Euteleostomi</taxon>
        <taxon>Actinopterygii</taxon>
        <taxon>Neopterygii</taxon>
        <taxon>Teleostei</taxon>
        <taxon>Neoteleostei</taxon>
        <taxon>Acanthomorphata</taxon>
        <taxon>Zeiogadaria</taxon>
        <taxon>Gadariae</taxon>
        <taxon>Gadiformes</taxon>
        <taxon>Muraenolepidoidei</taxon>
        <taxon>Muraenolepididae</taxon>
        <taxon>Muraenolepis</taxon>
    </lineage>
</organism>
<dbReference type="OrthoDB" id="9907024at2759"/>
<keyword evidence="5" id="KW-0165">Cleavage on pair of basic residues</keyword>
<keyword evidence="7" id="KW-1133">Transmembrane helix</keyword>
<evidence type="ECO:0000313" key="17">
    <source>
        <dbReference type="Proteomes" id="UP001148018"/>
    </source>
</evidence>
<keyword evidence="2" id="KW-1003">Cell membrane</keyword>
<dbReference type="InterPro" id="IPR051148">
    <property type="entry name" value="Zona_Pellucida_Domain_gp"/>
</dbReference>
<dbReference type="GO" id="GO:0035804">
    <property type="term" value="F:structural constituent of egg coat"/>
    <property type="evidence" value="ECO:0007669"/>
    <property type="project" value="TreeGrafter"/>
</dbReference>
<dbReference type="SUPFAM" id="SSF57492">
    <property type="entry name" value="Trefoil"/>
    <property type="match status" value="1"/>
</dbReference>
<dbReference type="AlphaFoldDB" id="A0A9Q0ITQ3"/>
<comment type="subcellular location">
    <subcellularLocation>
        <location evidence="1">Cell membrane</location>
        <topology evidence="1">Single-pass type I membrane protein</topology>
    </subcellularLocation>
    <subcellularLocation>
        <location evidence="12">Zona pellucida</location>
    </subcellularLocation>
</comment>
<keyword evidence="3" id="KW-0964">Secreted</keyword>
<dbReference type="SMART" id="SM00241">
    <property type="entry name" value="ZP"/>
    <property type="match status" value="1"/>
</dbReference>
<feature type="domain" description="ZP" evidence="14">
    <location>
        <begin position="185"/>
        <end position="451"/>
    </location>
</feature>
<evidence type="ECO:0000256" key="4">
    <source>
        <dbReference type="ARBA" id="ARBA00022530"/>
    </source>
</evidence>
<evidence type="ECO:0000313" key="16">
    <source>
        <dbReference type="EMBL" id="KAJ3609748.1"/>
    </source>
</evidence>
<dbReference type="Proteomes" id="UP001148018">
    <property type="component" value="Unassembled WGS sequence"/>
</dbReference>
<keyword evidence="11" id="KW-0278">Fertilization</keyword>
<dbReference type="EMBL" id="JANIIK010000039">
    <property type="protein sequence ID" value="KAJ3609748.1"/>
    <property type="molecule type" value="Genomic_DNA"/>
</dbReference>
<gene>
    <name evidence="16" type="ORF">NHX12_024259</name>
</gene>
<dbReference type="GO" id="GO:0060468">
    <property type="term" value="P:prevention of polyspermy"/>
    <property type="evidence" value="ECO:0007669"/>
    <property type="project" value="TreeGrafter"/>
</dbReference>
<keyword evidence="17" id="KW-1185">Reference proteome</keyword>